<evidence type="ECO:0000259" key="3">
    <source>
        <dbReference type="Pfam" id="PF22725"/>
    </source>
</evidence>
<dbReference type="Pfam" id="PF22725">
    <property type="entry name" value="GFO_IDH_MocA_C3"/>
    <property type="match status" value="1"/>
</dbReference>
<comment type="caution">
    <text evidence="4">The sequence shown here is derived from an EMBL/GenBank/DDBJ whole genome shotgun (WGS) entry which is preliminary data.</text>
</comment>
<dbReference type="Gene3D" id="3.30.360.10">
    <property type="entry name" value="Dihydrodipicolinate Reductase, domain 2"/>
    <property type="match status" value="1"/>
</dbReference>
<dbReference type="Gene3D" id="3.40.50.720">
    <property type="entry name" value="NAD(P)-binding Rossmann-like Domain"/>
    <property type="match status" value="1"/>
</dbReference>
<dbReference type="Proteomes" id="UP001467690">
    <property type="component" value="Unassembled WGS sequence"/>
</dbReference>
<evidence type="ECO:0000256" key="1">
    <source>
        <dbReference type="ARBA" id="ARBA00022729"/>
    </source>
</evidence>
<evidence type="ECO:0000313" key="4">
    <source>
        <dbReference type="EMBL" id="MER2492872.1"/>
    </source>
</evidence>
<dbReference type="SUPFAM" id="SSF51735">
    <property type="entry name" value="NAD(P)-binding Rossmann-fold domains"/>
    <property type="match status" value="1"/>
</dbReference>
<organism evidence="4 5">
    <name type="scientific">Catenovulum sediminis</name>
    <dbReference type="NCBI Taxonomy" id="1740262"/>
    <lineage>
        <taxon>Bacteria</taxon>
        <taxon>Pseudomonadati</taxon>
        <taxon>Pseudomonadota</taxon>
        <taxon>Gammaproteobacteria</taxon>
        <taxon>Alteromonadales</taxon>
        <taxon>Alteromonadaceae</taxon>
        <taxon>Catenovulum</taxon>
    </lineage>
</organism>
<gene>
    <name evidence="4" type="ORF">ABS311_13380</name>
</gene>
<name>A0ABV1RIV7_9ALTE</name>
<evidence type="ECO:0000259" key="2">
    <source>
        <dbReference type="Pfam" id="PF01408"/>
    </source>
</evidence>
<reference evidence="4 5" key="1">
    <citation type="submission" date="2024-06" db="EMBL/GenBank/DDBJ databases">
        <authorList>
            <person name="Chen R.Y."/>
        </authorList>
    </citation>
    <scope>NUCLEOTIDE SEQUENCE [LARGE SCALE GENOMIC DNA]</scope>
    <source>
        <strain evidence="4 5">D2</strain>
    </source>
</reference>
<accession>A0ABV1RIV7</accession>
<dbReference type="InterPro" id="IPR055170">
    <property type="entry name" value="GFO_IDH_MocA-like_dom"/>
</dbReference>
<keyword evidence="1" id="KW-0732">Signal</keyword>
<dbReference type="RefSeq" id="WP_350402347.1">
    <property type="nucleotide sequence ID" value="NZ_JBELOE010000236.1"/>
</dbReference>
<feature type="domain" description="GFO/IDH/MocA-like oxidoreductase" evidence="3">
    <location>
        <begin position="145"/>
        <end position="275"/>
    </location>
</feature>
<protein>
    <submittedName>
        <fullName evidence="4">Gfo/Idh/MocA family oxidoreductase</fullName>
    </submittedName>
</protein>
<dbReference type="InterPro" id="IPR036291">
    <property type="entry name" value="NAD(P)-bd_dom_sf"/>
</dbReference>
<proteinExistence type="predicted"/>
<dbReference type="InterPro" id="IPR000683">
    <property type="entry name" value="Gfo/Idh/MocA-like_OxRdtase_N"/>
</dbReference>
<keyword evidence="5" id="KW-1185">Reference proteome</keyword>
<dbReference type="PANTHER" id="PTHR43708">
    <property type="entry name" value="CONSERVED EXPRESSED OXIDOREDUCTASE (EUROFUNG)"/>
    <property type="match status" value="1"/>
</dbReference>
<dbReference type="InterPro" id="IPR051317">
    <property type="entry name" value="Gfo/Idh/MocA_oxidoreduct"/>
</dbReference>
<dbReference type="EMBL" id="JBELOE010000236">
    <property type="protein sequence ID" value="MER2492872.1"/>
    <property type="molecule type" value="Genomic_DNA"/>
</dbReference>
<dbReference type="SUPFAM" id="SSF55347">
    <property type="entry name" value="Glyceraldehyde-3-phosphate dehydrogenase-like, C-terminal domain"/>
    <property type="match status" value="1"/>
</dbReference>
<sequence>MQKIRMGMVGGGQGAFIGAVHRMAANLDGQIELVCGAFSSTAERSKQSGRALFLDDSRCYSSYQEMFEVESKLPADKRMQLVAIVTPNHLHFPVAKMAIEHGFHVMSDKPATFTLEEALALEEILNAHDVLYGLTHTYTGYPMVKEAKALINAGKIGKVRKIVVEYPQGWLAEAPDQSNKQAIWRLDPKQAGISCCMGDIGVHAANLAEYVSSLEIIELCADLVATVENRELDDDGTVLLKFNNGARGVLMASQISVGEENNLKIRVYGETGGLEWSQQEPNSLILKDLHEPNQILRAGIGQQSELATANMRTPAGHPEGYLEAFANIYRNFAQQIRAFEEKQTPDEIAQDVPGIKEAVRGMAFIENVVAASQSNEKWHTFSIAPTNK</sequence>
<evidence type="ECO:0000313" key="5">
    <source>
        <dbReference type="Proteomes" id="UP001467690"/>
    </source>
</evidence>
<feature type="domain" description="Gfo/Idh/MocA-like oxidoreductase N-terminal" evidence="2">
    <location>
        <begin position="4"/>
        <end position="134"/>
    </location>
</feature>
<dbReference type="PANTHER" id="PTHR43708:SF3">
    <property type="entry name" value="OXIDOREDUCTASE"/>
    <property type="match status" value="1"/>
</dbReference>
<dbReference type="Pfam" id="PF01408">
    <property type="entry name" value="GFO_IDH_MocA"/>
    <property type="match status" value="1"/>
</dbReference>